<evidence type="ECO:0000256" key="1">
    <source>
        <dbReference type="SAM" id="Phobius"/>
    </source>
</evidence>
<organism evidence="3 4">
    <name type="scientific">Salinimicrobium marinum</name>
    <dbReference type="NCBI Taxonomy" id="680283"/>
    <lineage>
        <taxon>Bacteria</taxon>
        <taxon>Pseudomonadati</taxon>
        <taxon>Bacteroidota</taxon>
        <taxon>Flavobacteriia</taxon>
        <taxon>Flavobacteriales</taxon>
        <taxon>Flavobacteriaceae</taxon>
        <taxon>Salinimicrobium</taxon>
    </lineage>
</organism>
<dbReference type="RefSeq" id="WP_189603348.1">
    <property type="nucleotide sequence ID" value="NZ_BMXB01000001.1"/>
</dbReference>
<reference evidence="3" key="1">
    <citation type="journal article" date="2014" name="Int. J. Syst. Evol. Microbiol.">
        <title>Complete genome sequence of Corynebacterium casei LMG S-19264T (=DSM 44701T), isolated from a smear-ripened cheese.</title>
        <authorList>
            <consortium name="US DOE Joint Genome Institute (JGI-PGF)"/>
            <person name="Walter F."/>
            <person name="Albersmeier A."/>
            <person name="Kalinowski J."/>
            <person name="Ruckert C."/>
        </authorList>
    </citation>
    <scope>NUCLEOTIDE SEQUENCE</scope>
    <source>
        <strain evidence="3">KCTC 12719</strain>
    </source>
</reference>
<proteinExistence type="predicted"/>
<dbReference type="InterPro" id="IPR036938">
    <property type="entry name" value="PAP2/HPO_sf"/>
</dbReference>
<reference evidence="3" key="2">
    <citation type="submission" date="2020-09" db="EMBL/GenBank/DDBJ databases">
        <authorList>
            <person name="Sun Q."/>
            <person name="Kim S."/>
        </authorList>
    </citation>
    <scope>NUCLEOTIDE SEQUENCE</scope>
    <source>
        <strain evidence="3">KCTC 12719</strain>
    </source>
</reference>
<sequence length="194" mass="22322">MEQLLELDHQLFLYLNNLGSAAWDNFWNFITNKWSSIPLYVVLLFMIYQTYGLKGMGITLLFVAGLITITDQLANVFKHGFERARPCGQEGVMEYARFVAVRCGRYGYFSAHAASSAAVTAFVGLALRRKYPNIIYVLIFWAIMVSYSRIYVGVHYPLDVATGIFIGSGFGFLFYRLHQYLLRKYLNREKMSTK</sequence>
<protein>
    <submittedName>
        <fullName evidence="3">Phosphatase PAP2 family protein</fullName>
    </submittedName>
</protein>
<keyword evidence="1" id="KW-1133">Transmembrane helix</keyword>
<feature type="transmembrane region" description="Helical" evidence="1">
    <location>
        <begin position="134"/>
        <end position="154"/>
    </location>
</feature>
<feature type="transmembrane region" description="Helical" evidence="1">
    <location>
        <begin position="160"/>
        <end position="178"/>
    </location>
</feature>
<dbReference type="Pfam" id="PF01569">
    <property type="entry name" value="PAP2"/>
    <property type="match status" value="1"/>
</dbReference>
<feature type="transmembrane region" description="Helical" evidence="1">
    <location>
        <begin position="106"/>
        <end position="127"/>
    </location>
</feature>
<evidence type="ECO:0000313" key="4">
    <source>
        <dbReference type="Proteomes" id="UP000610456"/>
    </source>
</evidence>
<dbReference type="EMBL" id="BMXB01000001">
    <property type="protein sequence ID" value="GHA28400.1"/>
    <property type="molecule type" value="Genomic_DNA"/>
</dbReference>
<accession>A0A918VV27</accession>
<dbReference type="PANTHER" id="PTHR14969">
    <property type="entry name" value="SPHINGOSINE-1-PHOSPHATE PHOSPHOHYDROLASE"/>
    <property type="match status" value="1"/>
</dbReference>
<dbReference type="InterPro" id="IPR000326">
    <property type="entry name" value="PAP2/HPO"/>
</dbReference>
<name>A0A918VV27_9FLAO</name>
<evidence type="ECO:0000259" key="2">
    <source>
        <dbReference type="SMART" id="SM00014"/>
    </source>
</evidence>
<feature type="domain" description="Phosphatidic acid phosphatase type 2/haloperoxidase" evidence="2">
    <location>
        <begin position="59"/>
        <end position="175"/>
    </location>
</feature>
<dbReference type="SUPFAM" id="SSF48317">
    <property type="entry name" value="Acid phosphatase/Vanadium-dependent haloperoxidase"/>
    <property type="match status" value="1"/>
</dbReference>
<dbReference type="Gene3D" id="1.20.144.10">
    <property type="entry name" value="Phosphatidic acid phosphatase type 2/haloperoxidase"/>
    <property type="match status" value="1"/>
</dbReference>
<keyword evidence="1" id="KW-0472">Membrane</keyword>
<dbReference type="Proteomes" id="UP000610456">
    <property type="component" value="Unassembled WGS sequence"/>
</dbReference>
<comment type="caution">
    <text evidence="3">The sequence shown here is derived from an EMBL/GenBank/DDBJ whole genome shotgun (WGS) entry which is preliminary data.</text>
</comment>
<gene>
    <name evidence="3" type="ORF">GCM10007103_07510</name>
</gene>
<evidence type="ECO:0000313" key="3">
    <source>
        <dbReference type="EMBL" id="GHA28400.1"/>
    </source>
</evidence>
<feature type="transmembrane region" description="Helical" evidence="1">
    <location>
        <begin position="55"/>
        <end position="74"/>
    </location>
</feature>
<dbReference type="AlphaFoldDB" id="A0A918VV27"/>
<keyword evidence="4" id="KW-1185">Reference proteome</keyword>
<dbReference type="PANTHER" id="PTHR14969:SF13">
    <property type="entry name" value="AT30094P"/>
    <property type="match status" value="1"/>
</dbReference>
<feature type="transmembrane region" description="Helical" evidence="1">
    <location>
        <begin position="26"/>
        <end position="48"/>
    </location>
</feature>
<keyword evidence="1" id="KW-0812">Transmembrane</keyword>
<dbReference type="SMART" id="SM00014">
    <property type="entry name" value="acidPPc"/>
    <property type="match status" value="1"/>
</dbReference>